<dbReference type="GO" id="GO:0005524">
    <property type="term" value="F:ATP binding"/>
    <property type="evidence" value="ECO:0007669"/>
    <property type="project" value="UniProtKB-UniRule"/>
</dbReference>
<dbReference type="InterPro" id="IPR014001">
    <property type="entry name" value="Helicase_ATP-bd"/>
</dbReference>
<dbReference type="SMART" id="SM00487">
    <property type="entry name" value="DEXDc"/>
    <property type="match status" value="1"/>
</dbReference>
<dbReference type="Proteomes" id="UP001142393">
    <property type="component" value="Unassembled WGS sequence"/>
</dbReference>
<accession>A0A9W8U2Q9</accession>
<evidence type="ECO:0000259" key="12">
    <source>
        <dbReference type="PROSITE" id="PS51194"/>
    </source>
</evidence>
<dbReference type="GO" id="GO:0000400">
    <property type="term" value="F:four-way junction DNA binding"/>
    <property type="evidence" value="ECO:0007669"/>
    <property type="project" value="TreeGrafter"/>
</dbReference>
<feature type="compositionally biased region" description="Polar residues" evidence="10">
    <location>
        <begin position="105"/>
        <end position="119"/>
    </location>
</feature>
<evidence type="ECO:0000256" key="10">
    <source>
        <dbReference type="SAM" id="MobiDB-lite"/>
    </source>
</evidence>
<feature type="compositionally biased region" description="Polar residues" evidence="10">
    <location>
        <begin position="974"/>
        <end position="991"/>
    </location>
</feature>
<protein>
    <recommendedName>
        <fullName evidence="9">ATP-dependent DNA helicase</fullName>
        <ecNumber evidence="9">3.6.4.12</ecNumber>
    </recommendedName>
</protein>
<dbReference type="PANTHER" id="PTHR14025">
    <property type="entry name" value="FANCONI ANEMIA GROUP M FANCM FAMILY MEMBER"/>
    <property type="match status" value="1"/>
</dbReference>
<name>A0A9W8U2Q9_9AGAR</name>
<feature type="region of interest" description="Disordered" evidence="10">
    <location>
        <begin position="104"/>
        <end position="165"/>
    </location>
</feature>
<dbReference type="EC" id="3.6.4.12" evidence="9"/>
<keyword evidence="4" id="KW-0378">Hydrolase</keyword>
<evidence type="ECO:0000256" key="8">
    <source>
        <dbReference type="ARBA" id="ARBA00047995"/>
    </source>
</evidence>
<comment type="caution">
    <text evidence="13">The sequence shown here is derived from an EMBL/GenBank/DDBJ whole genome shotgun (WGS) entry which is preliminary data.</text>
</comment>
<feature type="domain" description="Helicase C-terminal" evidence="12">
    <location>
        <begin position="568"/>
        <end position="741"/>
    </location>
</feature>
<keyword evidence="7" id="KW-0539">Nucleus</keyword>
<feature type="compositionally biased region" description="Acidic residues" evidence="10">
    <location>
        <begin position="1342"/>
        <end position="1352"/>
    </location>
</feature>
<dbReference type="PROSITE" id="PS51192">
    <property type="entry name" value="HELICASE_ATP_BIND_1"/>
    <property type="match status" value="1"/>
</dbReference>
<comment type="similarity">
    <text evidence="2 9">Belongs to the DEAD box helicase family. DEAH subfamily. FANCM sub-subfamily.</text>
</comment>
<feature type="compositionally biased region" description="Low complexity" evidence="10">
    <location>
        <begin position="1063"/>
        <end position="1078"/>
    </location>
</feature>
<dbReference type="SMART" id="SM00490">
    <property type="entry name" value="HELICc"/>
    <property type="match status" value="1"/>
</dbReference>
<feature type="region of interest" description="Disordered" evidence="10">
    <location>
        <begin position="1029"/>
        <end position="1261"/>
    </location>
</feature>
<evidence type="ECO:0000256" key="4">
    <source>
        <dbReference type="ARBA" id="ARBA00022801"/>
    </source>
</evidence>
<dbReference type="GO" id="GO:0036297">
    <property type="term" value="P:interstrand cross-link repair"/>
    <property type="evidence" value="ECO:0007669"/>
    <property type="project" value="TreeGrafter"/>
</dbReference>
<feature type="region of interest" description="Disordered" evidence="10">
    <location>
        <begin position="762"/>
        <end position="794"/>
    </location>
</feature>
<feature type="domain" description="Helicase ATP-binding" evidence="11">
    <location>
        <begin position="229"/>
        <end position="399"/>
    </location>
</feature>
<organism evidence="13 14">
    <name type="scientific">Lentinula detonsa</name>
    <dbReference type="NCBI Taxonomy" id="2804962"/>
    <lineage>
        <taxon>Eukaryota</taxon>
        <taxon>Fungi</taxon>
        <taxon>Dikarya</taxon>
        <taxon>Basidiomycota</taxon>
        <taxon>Agaricomycotina</taxon>
        <taxon>Agaricomycetes</taxon>
        <taxon>Agaricomycetidae</taxon>
        <taxon>Agaricales</taxon>
        <taxon>Marasmiineae</taxon>
        <taxon>Omphalotaceae</taxon>
        <taxon>Lentinula</taxon>
    </lineage>
</organism>
<dbReference type="GO" id="GO:0005634">
    <property type="term" value="C:nucleus"/>
    <property type="evidence" value="ECO:0007669"/>
    <property type="project" value="UniProtKB-SubCell"/>
</dbReference>
<keyword evidence="5" id="KW-0347">Helicase</keyword>
<dbReference type="GO" id="GO:0043138">
    <property type="term" value="F:3'-5' DNA helicase activity"/>
    <property type="evidence" value="ECO:0007669"/>
    <property type="project" value="TreeGrafter"/>
</dbReference>
<dbReference type="GO" id="GO:0009378">
    <property type="term" value="F:four-way junction helicase activity"/>
    <property type="evidence" value="ECO:0007669"/>
    <property type="project" value="TreeGrafter"/>
</dbReference>
<dbReference type="InterPro" id="IPR044749">
    <property type="entry name" value="FANCM_DEXDc"/>
</dbReference>
<feature type="compositionally biased region" description="Basic and acidic residues" evidence="10">
    <location>
        <begin position="120"/>
        <end position="131"/>
    </location>
</feature>
<dbReference type="InterPro" id="IPR027417">
    <property type="entry name" value="P-loop_NTPase"/>
</dbReference>
<feature type="compositionally biased region" description="Polar residues" evidence="10">
    <location>
        <begin position="924"/>
        <end position="934"/>
    </location>
</feature>
<reference evidence="13 14" key="1">
    <citation type="journal article" date="2023" name="Proc. Natl. Acad. Sci. U.S.A.">
        <title>A global phylogenomic analysis of the shiitake genus Lentinula.</title>
        <authorList>
            <person name="Sierra-Patev S."/>
            <person name="Min B."/>
            <person name="Naranjo-Ortiz M."/>
            <person name="Looney B."/>
            <person name="Konkel Z."/>
            <person name="Slot J.C."/>
            <person name="Sakamoto Y."/>
            <person name="Steenwyk J.L."/>
            <person name="Rokas A."/>
            <person name="Carro J."/>
            <person name="Camarero S."/>
            <person name="Ferreira P."/>
            <person name="Molpeceres G."/>
            <person name="Ruiz-Duenas F.J."/>
            <person name="Serrano A."/>
            <person name="Henrissat B."/>
            <person name="Drula E."/>
            <person name="Hughes K.W."/>
            <person name="Mata J.L."/>
            <person name="Ishikawa N.K."/>
            <person name="Vargas-Isla R."/>
            <person name="Ushijima S."/>
            <person name="Smith C.A."/>
            <person name="Donoghue J."/>
            <person name="Ahrendt S."/>
            <person name="Andreopoulos W."/>
            <person name="He G."/>
            <person name="LaButti K."/>
            <person name="Lipzen A."/>
            <person name="Ng V."/>
            <person name="Riley R."/>
            <person name="Sandor L."/>
            <person name="Barry K."/>
            <person name="Martinez A.T."/>
            <person name="Xiao Y."/>
            <person name="Gibbons J.G."/>
            <person name="Terashima K."/>
            <person name="Grigoriev I.V."/>
            <person name="Hibbett D."/>
        </authorList>
    </citation>
    <scope>NUCLEOTIDE SEQUENCE [LARGE SCALE GENOMIC DNA]</scope>
    <source>
        <strain evidence="13 14">TFB7810</strain>
    </source>
</reference>
<comment type="subunit">
    <text evidence="9">Interacts with the MHF histone-fold complex to form the FANCM-MHF complex.</text>
</comment>
<dbReference type="EMBL" id="JANVFU010000001">
    <property type="protein sequence ID" value="KAJ3750115.1"/>
    <property type="molecule type" value="Genomic_DNA"/>
</dbReference>
<feature type="region of interest" description="Disordered" evidence="10">
    <location>
        <begin position="27"/>
        <end position="48"/>
    </location>
</feature>
<comment type="subcellular location">
    <subcellularLocation>
        <location evidence="1 9">Nucleus</location>
    </subcellularLocation>
</comment>
<dbReference type="Pfam" id="PF04851">
    <property type="entry name" value="ResIII"/>
    <property type="match status" value="1"/>
</dbReference>
<feature type="region of interest" description="Disordered" evidence="10">
    <location>
        <begin position="843"/>
        <end position="993"/>
    </location>
</feature>
<gene>
    <name evidence="13" type="ORF">DFH05DRAFT_1518274</name>
</gene>
<sequence>MSSDGYFDDEFDDETLEQLNAIEAQYQQSTEQPQAPVSARVSSPISLDSSDYGESFELDDNALNALKAIEDDVYPQPPRQAVSLARTSSKGTVQTTLFGEILPACSSTSRSNTHAQRSKSGQEPRKTKQWDHTAFAKTGVKSGKAKGKGKSKQKDEGREGEEEDFEFEQFPAPFVSLKGLLHKMQLQELKLALSVGSPPPPMKIQPDLLEAKHWIFPLNRPKRDYQFEVVRNSLFENTIVALPTGTGKTFIAGVVMLNYYRWFPEGKVVFVAPTKPLVAQQIDACHEVCGIPGSDAVEMTGEKSKAIRHKFWGEKRVFYMTPQTLINDLQSENCDARDIVLIVVGKYEAHRATGDYAYNQVVRYMMAKNPHFRVLALTATPGSNKEAVQALIDGLHISRIEIRSERELARYNNAKKVEQHIISMTPEIRKIMNLFFKLMDSLFKPIAHMWKSTPDLLRMHPYAATSRIPTLGQGQRHLYGPLHTLASFARWLGYLMEGTTKMCYDALEAYVRGPESTEGMRPSEKANATKAKKVHTNPLFINLMNEMRTQNAEGFSIHPKMAKMKNLIVQHFGARMSDEGDPESGQGATKAMVFVNHRAAVDEIVEALNMEQPLIRATPFIGQGTDKKGSKGMLQREQLETVKRFKDNEFNVLVATSIGEEGLDIGEVDLAICYDTQKTPIRMLQRIGRTGRKRSGHVHVLLADGREEANFDKAQSSYEAVQASIIHGSHLEFYADVKRLLPDNVHPQCLEKEMEISPYVREEAFKKRGQGDKSPKRGVKRKRNDDIGRNIPQGASTGFVSVADLLVKDKGDKKAKNIREPKDFEALGEDDDDDLELASGIFGAPPVLKKSKSVAPRTKTGSSSLRKAKTLDPDQRKKTKRGKGKEKEKEEPPKPSEWTASQIQAKGVDDSDDMQIEDGILLTKANSPSTSTLSPLRRGSSEQAIVDGGVEVVDLTDSDRELSDFEQAFESPSKAWSQSPPKKSPTRNAQNLAWLLEDEDEDLQLDFDLVNSSPVVERDQRTTEVEDFMINIDDDLDSSPAPSARSPLDRMLDDKSLEFVGHDFTSSSPSDFTCSSSSNKAPGDNSREFVGHGLSPPPPSQIRNGGWFSTRQEAIEQSESRSAKSNQSKTRQGGMRPPDPPARAMISPIDESLQAPEPSFAIRPAGKKRAATVALADSSPTKSPVQARRRLHRRRDLSESEMPPPPLPGTRRTKEKREKRPYLPAKDNPLYDYAAVHSGDEVSEGSSGSEDVESESDRLFLEELPETQVSSSYDQSLIYRQSLLTQAPGGGPSFANRPVKKGRFGRNSMNARNSNRRRPDVSSSPTRDDEEPDMYEFGSFVVDDDAEISYEI</sequence>
<dbReference type="Pfam" id="PF00271">
    <property type="entry name" value="Helicase_C"/>
    <property type="match status" value="1"/>
</dbReference>
<feature type="region of interest" description="Disordered" evidence="10">
    <location>
        <begin position="1284"/>
        <end position="1352"/>
    </location>
</feature>
<feature type="compositionally biased region" description="Basic and acidic residues" evidence="10">
    <location>
        <begin position="885"/>
        <end position="894"/>
    </location>
</feature>
<dbReference type="Gene3D" id="3.40.50.300">
    <property type="entry name" value="P-loop containing nucleotide triphosphate hydrolases"/>
    <property type="match status" value="2"/>
</dbReference>
<dbReference type="GO" id="GO:0045003">
    <property type="term" value="P:double-strand break repair via synthesis-dependent strand annealing"/>
    <property type="evidence" value="ECO:0007669"/>
    <property type="project" value="TreeGrafter"/>
</dbReference>
<evidence type="ECO:0000256" key="5">
    <source>
        <dbReference type="ARBA" id="ARBA00022806"/>
    </source>
</evidence>
<dbReference type="InterPro" id="IPR006935">
    <property type="entry name" value="Helicase/UvrB_N"/>
</dbReference>
<proteinExistence type="inferred from homology"/>
<evidence type="ECO:0000256" key="9">
    <source>
        <dbReference type="RuleBase" id="RU367027"/>
    </source>
</evidence>
<dbReference type="FunFam" id="3.40.50.300:FF:000861">
    <property type="entry name" value="Fanconi anemia, complementation group M"/>
    <property type="match status" value="1"/>
</dbReference>
<keyword evidence="6" id="KW-0067">ATP-binding</keyword>
<feature type="compositionally biased region" description="Basic and acidic residues" evidence="10">
    <location>
        <begin position="762"/>
        <end position="775"/>
    </location>
</feature>
<evidence type="ECO:0000256" key="3">
    <source>
        <dbReference type="ARBA" id="ARBA00022741"/>
    </source>
</evidence>
<dbReference type="GO" id="GO:0016787">
    <property type="term" value="F:hydrolase activity"/>
    <property type="evidence" value="ECO:0007669"/>
    <property type="project" value="UniProtKB-KW"/>
</dbReference>
<feature type="compositionally biased region" description="Polar residues" evidence="10">
    <location>
        <begin position="1101"/>
        <end position="1117"/>
    </location>
</feature>
<evidence type="ECO:0000256" key="2">
    <source>
        <dbReference type="ARBA" id="ARBA00009889"/>
    </source>
</evidence>
<evidence type="ECO:0000313" key="14">
    <source>
        <dbReference type="Proteomes" id="UP001142393"/>
    </source>
</evidence>
<dbReference type="CDD" id="cd18033">
    <property type="entry name" value="DEXDc_FANCM"/>
    <property type="match status" value="1"/>
</dbReference>
<evidence type="ECO:0000313" key="13">
    <source>
        <dbReference type="EMBL" id="KAJ3750115.1"/>
    </source>
</evidence>
<dbReference type="PANTHER" id="PTHR14025:SF20">
    <property type="entry name" value="FANCONI ANEMIA GROUP M PROTEIN"/>
    <property type="match status" value="1"/>
</dbReference>
<dbReference type="CDD" id="cd18801">
    <property type="entry name" value="SF2_C_FANCM_Hef"/>
    <property type="match status" value="1"/>
</dbReference>
<dbReference type="PROSITE" id="PS51194">
    <property type="entry name" value="HELICASE_CTER"/>
    <property type="match status" value="1"/>
</dbReference>
<feature type="compositionally biased region" description="Basic and acidic residues" evidence="10">
    <location>
        <begin position="1047"/>
        <end position="1061"/>
    </location>
</feature>
<comment type="catalytic activity">
    <reaction evidence="8 9">
        <text>ATP + H2O = ADP + phosphate + H(+)</text>
        <dbReference type="Rhea" id="RHEA:13065"/>
        <dbReference type="ChEBI" id="CHEBI:15377"/>
        <dbReference type="ChEBI" id="CHEBI:15378"/>
        <dbReference type="ChEBI" id="CHEBI:30616"/>
        <dbReference type="ChEBI" id="CHEBI:43474"/>
        <dbReference type="ChEBI" id="CHEBI:456216"/>
        <dbReference type="EC" id="3.6.4.12"/>
    </reaction>
</comment>
<evidence type="ECO:0000256" key="6">
    <source>
        <dbReference type="ARBA" id="ARBA00022840"/>
    </source>
</evidence>
<evidence type="ECO:0000259" key="11">
    <source>
        <dbReference type="PROSITE" id="PS51192"/>
    </source>
</evidence>
<dbReference type="SUPFAM" id="SSF52540">
    <property type="entry name" value="P-loop containing nucleoside triphosphate hydrolases"/>
    <property type="match status" value="2"/>
</dbReference>
<comment type="function">
    <text evidence="9">ATP-dependent DNA helicase involved in DNA damage repair by homologous recombination and in genome maintenance. Capable of unwinding D-loops. Plays a role in limiting crossover recombinants during mitotic DNA double-strand break (DSB) repair. Component of a FANCM-MHF complex which promotes gene conversion at blocked replication forks, probably by reversal of the stalled fork.</text>
</comment>
<evidence type="ECO:0000256" key="7">
    <source>
        <dbReference type="ARBA" id="ARBA00023242"/>
    </source>
</evidence>
<keyword evidence="14" id="KW-1185">Reference proteome</keyword>
<keyword evidence="3" id="KW-0547">Nucleotide-binding</keyword>
<evidence type="ECO:0000256" key="1">
    <source>
        <dbReference type="ARBA" id="ARBA00004123"/>
    </source>
</evidence>
<dbReference type="InterPro" id="IPR001650">
    <property type="entry name" value="Helicase_C-like"/>
</dbReference>